<keyword evidence="3" id="KW-1185">Reference proteome</keyword>
<protein>
    <submittedName>
        <fullName evidence="2">Uncharacterized protein</fullName>
    </submittedName>
</protein>
<dbReference type="EMBL" id="CP025408">
    <property type="protein sequence ID" value="AUH33026.1"/>
    <property type="molecule type" value="Genomic_DNA"/>
</dbReference>
<sequence>MQMLKMKTGSRLLCGTAFLTLVAAGALAQPVSEPACDLVDGALPADCQRPNGTTAVNMPTGENTEWDEGVVAAPGGFQIVIDGEPVIGDARVEDVIRKTDVALEEAKVQVRFDGLGARPRLDLQRSDASLGLDPGAPVTFTSQLNYPAYVTRGEVRIIDRASGGLGGRLLAVVPIDPNGQTNIALPEGDRLVAVHRVYDSQGRFDETVDIPLTMIDDRGLSGDVEEGTDAASRRGIPIRGGAVTVSGESVAPGSVVTTLGETVQPSPDGGFVLQRILSTGEHAVDVQINGPAQQLGYSRDIEIPRRDLFYTALVDATLGVNKQDGDSDTYTRGRLAFYANGYDDRGIEYTFAADTSDADIQDLFESFDDKDPSSLLRRIDPNEYYPVYGDGSTMVEDAPTQGKFYARIEKDRNYAVWGNSQAELKNTEFLRNERVLYGANVHWESQQQTSFGEPRAQATLYAAQPDNLPQRDVLRGTGGSVYFLSRQDITRGSEVITVELRDPVTGRVIDRRRLVPGTDYEVNYLQGSIRLAVPLSSSSGEGVVVTSPGGSTELNLVAQYEYTPVGGTVSGASVGGRFESWVTDSLRVGVSGQREETGIADQSAYGADIRYRLGENSYVEAEYAKSEGPGFGYRSSTDGGLIYDSTAPLTGNGHATRIETELDLAELGAGRNGTVSAYYQRRTEGFSSLDYITSSAERLWGFDVEVEASDRLTWGAYYDDFRNDRDQRNSEGGVQAIYKQDAVNEWAFGLEHVRRDSATETGNRTDAALRYNRQVNDSLSVSVLAQATLSNEGLSRNNRFGLGVEKDFGNGWTVNAEASDGTLGFGADILASYERADNSSLYFGYEVDPDAYDIRRSGTALSDNRGRFVFGGRRQVNDNTSFYGENTYDIFGNRDSLTSTYGIDYKPTQFLTYSVGLDVGQIRDDVSGDFKRHALSLGANYEDEQLTASGRVEYRRERGDDDLTARDRDADTILLTANATYKLDESRTLLAYLDYADTDTDETSIRDGRLTDFVLGYAVRPIDNDRFNMLFKYRYYYDRYGQTVDGTDQRGPLQKSHIFTVDAEYDLNQQWSIGGKIGGRLSETASGPTGGFRQNDAWLVVANARYHVVHNWDLLVEARALKLDQADTTDMGLLAAGYRHFGNNMKVGVGYNFGSFSDDLSDMTDDDKGLFINAIAKF</sequence>
<feature type="chain" id="PRO_5014655693" evidence="1">
    <location>
        <begin position="29"/>
        <end position="1178"/>
    </location>
</feature>
<evidence type="ECO:0000313" key="3">
    <source>
        <dbReference type="Proteomes" id="UP000233742"/>
    </source>
</evidence>
<keyword evidence="1" id="KW-0732">Signal</keyword>
<accession>A0A2K9EQK4</accession>
<organism evidence="2 3">
    <name type="scientific">Paracoccus tegillarcae</name>
    <dbReference type="NCBI Taxonomy" id="1529068"/>
    <lineage>
        <taxon>Bacteria</taxon>
        <taxon>Pseudomonadati</taxon>
        <taxon>Pseudomonadota</taxon>
        <taxon>Alphaproteobacteria</taxon>
        <taxon>Rhodobacterales</taxon>
        <taxon>Paracoccaceae</taxon>
        <taxon>Paracoccus</taxon>
    </lineage>
</organism>
<evidence type="ECO:0000256" key="1">
    <source>
        <dbReference type="SAM" id="SignalP"/>
    </source>
</evidence>
<dbReference type="KEGG" id="paro:CUV01_06130"/>
<reference evidence="2 3" key="1">
    <citation type="submission" date="2017-12" db="EMBL/GenBank/DDBJ databases">
        <authorList>
            <person name="Hurst M.R.H."/>
        </authorList>
    </citation>
    <scope>NUCLEOTIDE SEQUENCE [LARGE SCALE GENOMIC DNA]</scope>
    <source>
        <strain evidence="2 3">BM15</strain>
    </source>
</reference>
<dbReference type="Proteomes" id="UP000233742">
    <property type="component" value="Chromosome"/>
</dbReference>
<feature type="signal peptide" evidence="1">
    <location>
        <begin position="1"/>
        <end position="28"/>
    </location>
</feature>
<gene>
    <name evidence="2" type="ORF">CUV01_06130</name>
</gene>
<dbReference type="SUPFAM" id="SSF56935">
    <property type="entry name" value="Porins"/>
    <property type="match status" value="2"/>
</dbReference>
<name>A0A2K9EQK4_9RHOB</name>
<evidence type="ECO:0000313" key="2">
    <source>
        <dbReference type="EMBL" id="AUH33026.1"/>
    </source>
</evidence>
<dbReference type="AlphaFoldDB" id="A0A2K9EQK4"/>
<proteinExistence type="predicted"/>